<dbReference type="Pfam" id="PF00400">
    <property type="entry name" value="WD40"/>
    <property type="match status" value="2"/>
</dbReference>
<dbReference type="InterPro" id="IPR015943">
    <property type="entry name" value="WD40/YVTN_repeat-like_dom_sf"/>
</dbReference>
<evidence type="ECO:0008006" key="7">
    <source>
        <dbReference type="Google" id="ProtNLM"/>
    </source>
</evidence>
<evidence type="ECO:0000313" key="5">
    <source>
        <dbReference type="EMBL" id="KAK7506868.1"/>
    </source>
</evidence>
<feature type="repeat" description="WD" evidence="3">
    <location>
        <begin position="258"/>
        <end position="289"/>
    </location>
</feature>
<evidence type="ECO:0000256" key="3">
    <source>
        <dbReference type="PROSITE-ProRule" id="PRU00221"/>
    </source>
</evidence>
<dbReference type="SMART" id="SM00320">
    <property type="entry name" value="WD40"/>
    <property type="match status" value="4"/>
</dbReference>
<protein>
    <recommendedName>
        <fullName evidence="7">WD repeat-containing protein 20</fullName>
    </recommendedName>
</protein>
<proteinExistence type="predicted"/>
<feature type="compositionally biased region" description="Low complexity" evidence="4">
    <location>
        <begin position="340"/>
        <end position="363"/>
    </location>
</feature>
<accession>A0ABD0M6Q8</accession>
<dbReference type="EMBL" id="JACVVK020000005">
    <property type="protein sequence ID" value="KAK7506868.1"/>
    <property type="molecule type" value="Genomic_DNA"/>
</dbReference>
<name>A0ABD0M6Q8_9CAEN</name>
<sequence>MAAQSEGGGKDDLKTHFVTREGVYKLMPLSEYSKPTRVAYNGQANPPVKVSFVNVDDGSSSPDRLCFNVGRELYVYVYKGVRKAADLTKPIDKRIYKGTLPTCHDFNAATVSPDSVLLLVGFTAGQVQLIDPIKKEISKLYNEERLIDKTKVTCIKWVPSSHNQFLVSHGSGQMYLYNEELPCGQTPPNYQPFKHGEGFAIYTCKTKSTRNPLYRWVIGQGTINEFAFSPCARYLAVVSQDGHMRVFNYNSMELVGTMKSYFGGLLCVCWSPDGKYIVTGGEDDLVTVWAFHEKRVICRGHGHRSWVNVVAFDEYTCMSCDDEHCEYACSRDSDTSAVHNHLQQQSNSNHVSSTSVNSGVSGVKARDSRSDSTQLNGSHLNSNRNSTESPLPVGSGVHYTSYRFGSVGQDTEMCIWEFTEDVVKQPSGKLRTNTGLGSHPSASSGAIPRSNSLPNNAQKVNSVGNDVGHHMEGSSHLVQNAVINTTNKFATLSVTDRKESQDKKEHKRNFSLASRNSDRVGLLSKSNHVKPVDDAMKLYGTGACPRLEEVPMLEPLVCKKVAHERLTSIVFREECIVTACQEGLVYTWARPGSVKVKAALRVKHVIMQHCNVSQHPDWNLGKGGEALIFPAFLGSSGELVAGRLLIVCSGCWPVS</sequence>
<dbReference type="PANTHER" id="PTHR14107:SF16">
    <property type="entry name" value="AT02583P"/>
    <property type="match status" value="1"/>
</dbReference>
<dbReference type="PROSITE" id="PS50294">
    <property type="entry name" value="WD_REPEATS_REGION"/>
    <property type="match status" value="1"/>
</dbReference>
<dbReference type="Gene3D" id="2.130.10.10">
    <property type="entry name" value="YVTN repeat-like/Quinoprotein amine dehydrogenase"/>
    <property type="match status" value="1"/>
</dbReference>
<dbReference type="PANTHER" id="PTHR14107">
    <property type="entry name" value="WD REPEAT PROTEIN"/>
    <property type="match status" value="1"/>
</dbReference>
<dbReference type="Proteomes" id="UP001519460">
    <property type="component" value="Unassembled WGS sequence"/>
</dbReference>
<keyword evidence="2" id="KW-0677">Repeat</keyword>
<dbReference type="AlphaFoldDB" id="A0ABD0M6Q8"/>
<organism evidence="5 6">
    <name type="scientific">Batillaria attramentaria</name>
    <dbReference type="NCBI Taxonomy" id="370345"/>
    <lineage>
        <taxon>Eukaryota</taxon>
        <taxon>Metazoa</taxon>
        <taxon>Spiralia</taxon>
        <taxon>Lophotrochozoa</taxon>
        <taxon>Mollusca</taxon>
        <taxon>Gastropoda</taxon>
        <taxon>Caenogastropoda</taxon>
        <taxon>Sorbeoconcha</taxon>
        <taxon>Cerithioidea</taxon>
        <taxon>Batillariidae</taxon>
        <taxon>Batillaria</taxon>
    </lineage>
</organism>
<feature type="compositionally biased region" description="Polar residues" evidence="4">
    <location>
        <begin position="430"/>
        <end position="464"/>
    </location>
</feature>
<evidence type="ECO:0000313" key="6">
    <source>
        <dbReference type="Proteomes" id="UP001519460"/>
    </source>
</evidence>
<evidence type="ECO:0000256" key="1">
    <source>
        <dbReference type="ARBA" id="ARBA00022574"/>
    </source>
</evidence>
<evidence type="ECO:0000256" key="2">
    <source>
        <dbReference type="ARBA" id="ARBA00022737"/>
    </source>
</evidence>
<feature type="region of interest" description="Disordered" evidence="4">
    <location>
        <begin position="429"/>
        <end position="471"/>
    </location>
</feature>
<evidence type="ECO:0000256" key="4">
    <source>
        <dbReference type="SAM" id="MobiDB-lite"/>
    </source>
</evidence>
<comment type="caution">
    <text evidence="5">The sequence shown here is derived from an EMBL/GenBank/DDBJ whole genome shotgun (WGS) entry which is preliminary data.</text>
</comment>
<keyword evidence="6" id="KW-1185">Reference proteome</keyword>
<reference evidence="5 6" key="1">
    <citation type="journal article" date="2023" name="Sci. Data">
        <title>Genome assembly of the Korean intertidal mud-creeper Batillaria attramentaria.</title>
        <authorList>
            <person name="Patra A.K."/>
            <person name="Ho P.T."/>
            <person name="Jun S."/>
            <person name="Lee S.J."/>
            <person name="Kim Y."/>
            <person name="Won Y.J."/>
        </authorList>
    </citation>
    <scope>NUCLEOTIDE SEQUENCE [LARGE SCALE GENOMIC DNA]</scope>
    <source>
        <strain evidence="5">Wonlab-2016</strain>
    </source>
</reference>
<dbReference type="SUPFAM" id="SSF50978">
    <property type="entry name" value="WD40 repeat-like"/>
    <property type="match status" value="1"/>
</dbReference>
<dbReference type="InterPro" id="IPR036322">
    <property type="entry name" value="WD40_repeat_dom_sf"/>
</dbReference>
<dbReference type="InterPro" id="IPR051362">
    <property type="entry name" value="WD_repeat_creC_regulators"/>
</dbReference>
<dbReference type="PROSITE" id="PS50082">
    <property type="entry name" value="WD_REPEATS_2"/>
    <property type="match status" value="1"/>
</dbReference>
<feature type="compositionally biased region" description="Polar residues" evidence="4">
    <location>
        <begin position="371"/>
        <end position="389"/>
    </location>
</feature>
<feature type="region of interest" description="Disordered" evidence="4">
    <location>
        <begin position="340"/>
        <end position="393"/>
    </location>
</feature>
<dbReference type="InterPro" id="IPR001680">
    <property type="entry name" value="WD40_rpt"/>
</dbReference>
<gene>
    <name evidence="5" type="ORF">BaRGS_00001719</name>
</gene>
<keyword evidence="1 3" id="KW-0853">WD repeat</keyword>